<keyword evidence="4 5" id="KW-0472">Membrane</keyword>
<feature type="transmembrane region" description="Helical" evidence="5">
    <location>
        <begin position="110"/>
        <end position="131"/>
    </location>
</feature>
<reference evidence="7" key="1">
    <citation type="submission" date="2023-07" db="EMBL/GenBank/DDBJ databases">
        <authorList>
            <consortium name="AG Swart"/>
            <person name="Singh M."/>
            <person name="Singh A."/>
            <person name="Seah K."/>
            <person name="Emmerich C."/>
        </authorList>
    </citation>
    <scope>NUCLEOTIDE SEQUENCE</scope>
    <source>
        <strain evidence="7">DP1</strain>
    </source>
</reference>
<dbReference type="PANTHER" id="PTHR22911:SF6">
    <property type="entry name" value="SOLUTE CARRIER FAMILY 35 MEMBER G1"/>
    <property type="match status" value="1"/>
</dbReference>
<evidence type="ECO:0000313" key="8">
    <source>
        <dbReference type="Proteomes" id="UP001295684"/>
    </source>
</evidence>
<feature type="transmembrane region" description="Helical" evidence="5">
    <location>
        <begin position="317"/>
        <end position="336"/>
    </location>
</feature>
<dbReference type="InterPro" id="IPR000620">
    <property type="entry name" value="EamA_dom"/>
</dbReference>
<feature type="transmembrane region" description="Helical" evidence="5">
    <location>
        <begin position="167"/>
        <end position="183"/>
    </location>
</feature>
<dbReference type="PANTHER" id="PTHR22911">
    <property type="entry name" value="ACYL-MALONYL CONDENSING ENZYME-RELATED"/>
    <property type="match status" value="1"/>
</dbReference>
<dbReference type="EMBL" id="CAMPGE010016652">
    <property type="protein sequence ID" value="CAI2375196.1"/>
    <property type="molecule type" value="Genomic_DNA"/>
</dbReference>
<feature type="domain" description="EamA" evidence="6">
    <location>
        <begin position="45"/>
        <end position="180"/>
    </location>
</feature>
<feature type="domain" description="EamA" evidence="6">
    <location>
        <begin position="197"/>
        <end position="328"/>
    </location>
</feature>
<keyword evidence="2 5" id="KW-0812">Transmembrane</keyword>
<dbReference type="AlphaFoldDB" id="A0AAD1XLY8"/>
<evidence type="ECO:0000259" key="6">
    <source>
        <dbReference type="Pfam" id="PF00892"/>
    </source>
</evidence>
<keyword evidence="3 5" id="KW-1133">Transmembrane helix</keyword>
<organism evidence="7 8">
    <name type="scientific">Euplotes crassus</name>
    <dbReference type="NCBI Taxonomy" id="5936"/>
    <lineage>
        <taxon>Eukaryota</taxon>
        <taxon>Sar</taxon>
        <taxon>Alveolata</taxon>
        <taxon>Ciliophora</taxon>
        <taxon>Intramacronucleata</taxon>
        <taxon>Spirotrichea</taxon>
        <taxon>Hypotrichia</taxon>
        <taxon>Euplotida</taxon>
        <taxon>Euplotidae</taxon>
        <taxon>Moneuplotes</taxon>
    </lineage>
</organism>
<protein>
    <recommendedName>
        <fullName evidence="6">EamA domain-containing protein</fullName>
    </recommendedName>
</protein>
<feature type="transmembrane region" description="Helical" evidence="5">
    <location>
        <begin position="225"/>
        <end position="245"/>
    </location>
</feature>
<accession>A0AAD1XLY8</accession>
<evidence type="ECO:0000256" key="2">
    <source>
        <dbReference type="ARBA" id="ARBA00022692"/>
    </source>
</evidence>
<feature type="transmembrane region" description="Helical" evidence="5">
    <location>
        <begin position="137"/>
        <end position="158"/>
    </location>
</feature>
<dbReference type="InterPro" id="IPR037185">
    <property type="entry name" value="EmrE-like"/>
</dbReference>
<proteinExistence type="predicted"/>
<feature type="transmembrane region" description="Helical" evidence="5">
    <location>
        <begin position="260"/>
        <end position="281"/>
    </location>
</feature>
<evidence type="ECO:0000256" key="1">
    <source>
        <dbReference type="ARBA" id="ARBA00004141"/>
    </source>
</evidence>
<comment type="caution">
    <text evidence="7">The sequence shown here is derived from an EMBL/GenBank/DDBJ whole genome shotgun (WGS) entry which is preliminary data.</text>
</comment>
<evidence type="ECO:0000313" key="7">
    <source>
        <dbReference type="EMBL" id="CAI2375196.1"/>
    </source>
</evidence>
<dbReference type="SUPFAM" id="SSF103481">
    <property type="entry name" value="Multidrug resistance efflux transporter EmrE"/>
    <property type="match status" value="2"/>
</dbReference>
<feature type="transmembrane region" description="Helical" evidence="5">
    <location>
        <begin position="195"/>
        <end position="213"/>
    </location>
</feature>
<evidence type="ECO:0000256" key="4">
    <source>
        <dbReference type="ARBA" id="ARBA00023136"/>
    </source>
</evidence>
<evidence type="ECO:0000256" key="5">
    <source>
        <dbReference type="SAM" id="Phobius"/>
    </source>
</evidence>
<dbReference type="Pfam" id="PF00892">
    <property type="entry name" value="EamA"/>
    <property type="match status" value="2"/>
</dbReference>
<feature type="transmembrane region" description="Helical" evidence="5">
    <location>
        <begin position="293"/>
        <end position="311"/>
    </location>
</feature>
<evidence type="ECO:0000256" key="3">
    <source>
        <dbReference type="ARBA" id="ARBA00022989"/>
    </source>
</evidence>
<dbReference type="Proteomes" id="UP001295684">
    <property type="component" value="Unassembled WGS sequence"/>
</dbReference>
<name>A0AAD1XLY8_EUPCR</name>
<sequence length="339" mass="37939">MDVSESFEVEDSYNSEEKQPLVHSFSVDELNMREDGVQDSPNNLKGVLIMIVACCCFGAMGFMIKIAYTNNPDLTGFDVMLVRSCTMWPVYYIIAKILKVNLISIKRNHFFVLIFRCLTGATGMSLLFASIKLLPTSIAFMIFNLNPLFVTVIAFTVLGEKFEISKALYITGAFIGVLIVGYGRRNETTLDVSQIYAVILCIGAAFLCGLAVASMRKLNKHIHYIFSPYYLCIFCLGACVCAYLYDFSNINIQNYGKFDWIYLCAAGTLSLLGQLLLSLAFKYAHASSAAPLLYINCLFNVFTDIFYFKLSFFISDIAGACLITLCIFTPIIILCFKKE</sequence>
<keyword evidence="8" id="KW-1185">Reference proteome</keyword>
<dbReference type="GO" id="GO:0016020">
    <property type="term" value="C:membrane"/>
    <property type="evidence" value="ECO:0007669"/>
    <property type="project" value="UniProtKB-SubCell"/>
</dbReference>
<comment type="subcellular location">
    <subcellularLocation>
        <location evidence="1">Membrane</location>
        <topology evidence="1">Multi-pass membrane protein</topology>
    </subcellularLocation>
</comment>
<dbReference type="Gene3D" id="1.10.3730.20">
    <property type="match status" value="1"/>
</dbReference>
<feature type="transmembrane region" description="Helical" evidence="5">
    <location>
        <begin position="47"/>
        <end position="68"/>
    </location>
</feature>
<gene>
    <name evidence="7" type="ORF">ECRASSUSDP1_LOCUS16556</name>
</gene>